<gene>
    <name evidence="12" type="ORF">OT_ostta09g00740</name>
</gene>
<evidence type="ECO:0000256" key="2">
    <source>
        <dbReference type="ARBA" id="ARBA00022741"/>
    </source>
</evidence>
<dbReference type="Pfam" id="PF23469">
    <property type="entry name" value="KH_12"/>
    <property type="match status" value="1"/>
</dbReference>
<dbReference type="GeneID" id="9831935"/>
<evidence type="ECO:0000256" key="6">
    <source>
        <dbReference type="ARBA" id="ARBA00038511"/>
    </source>
</evidence>
<evidence type="ECO:0000259" key="9">
    <source>
        <dbReference type="PROSITE" id="PS51192"/>
    </source>
</evidence>
<evidence type="ECO:0000259" key="10">
    <source>
        <dbReference type="PROSITE" id="PS51194"/>
    </source>
</evidence>
<dbReference type="FunCoup" id="A0A090M8C4">
    <property type="interactions" value="1682"/>
</dbReference>
<dbReference type="InterPro" id="IPR014014">
    <property type="entry name" value="RNA_helicase_DEAD_Q_motif"/>
</dbReference>
<keyword evidence="3" id="KW-0378">Hydrolase</keyword>
<dbReference type="GO" id="GO:0005524">
    <property type="term" value="F:ATP binding"/>
    <property type="evidence" value="ECO:0007669"/>
    <property type="project" value="UniProtKB-KW"/>
</dbReference>
<keyword evidence="4 12" id="KW-0347">Helicase</keyword>
<reference evidence="12 13" key="2">
    <citation type="journal article" date="2014" name="BMC Genomics">
        <title>An improved genome of the model marine alga Ostreococcus tauri unfolds by assessing Illumina de novo assemblies.</title>
        <authorList>
            <person name="Blanc-Mathieu R."/>
            <person name="Verhelst B."/>
            <person name="Derelle E."/>
            <person name="Rombauts S."/>
            <person name="Bouget F.Y."/>
            <person name="Carre I."/>
            <person name="Chateau A."/>
            <person name="Eyre-Walker A."/>
            <person name="Grimsley N."/>
            <person name="Moreau H."/>
            <person name="Piegu B."/>
            <person name="Rivals E."/>
            <person name="Schackwitz W."/>
            <person name="Van de Peer Y."/>
            <person name="Piganeau G."/>
        </authorList>
    </citation>
    <scope>NUCLEOTIDE SEQUENCE [LARGE SCALE GENOMIC DNA]</scope>
    <source>
        <strain evidence="13">OTTH 0595 / CCAP 157/2 / RCC745</strain>
    </source>
</reference>
<dbReference type="EC" id="3.6.4.13" evidence="1"/>
<evidence type="ECO:0000259" key="11">
    <source>
        <dbReference type="PROSITE" id="PS51195"/>
    </source>
</evidence>
<evidence type="ECO:0000256" key="8">
    <source>
        <dbReference type="SAM" id="MobiDB-lite"/>
    </source>
</evidence>
<sequence length="946" mass="101113">MAENDVAMDADVAETEQRVKAEREKREEREKKEREEKAEAEKGVEAMEVSEEDALLASFAAAAKAAAARVAATITNGASTSGQTSTPIALGANKSLIASIARPVVPSQRAAYVPVKKARRATKRARALDDVFEQSDDEGENDSTVKKDAADGDVAKASENADEVAAEEDIDDDDDEAWAQRQQAKLSKTEKLGKVNHDEIDYEPVKKDFYIESKEISSMTKAQTRALRAELDGIKCRGKKVPKPIKTWAHAGLSGRIHELIRRCGFEKPMPIQAQALPVIMSGRDCIGIAKTGSGKTLAYILPMLRHINAQEPLKNGDGPIGMIMGPTRELVTQIGKEAKRYGKALGFNAVSVYGGSGIAAQIGELKRGAEIVACTPGRMIDILTTGGGKITNLRRVTYIVLDEADRMFDMGFEPQITRILANLRPDRQTVMFSATFPHTMEALARAALENPVEIQIGGKSVVNSDIDQVVEIRPEEDRFLRVLELLGEWCERGKIIIFVASQDKADSTFKELLKSGYPCLSLHGSKEQSDRHSTISDFKSDVCNILVATSVAARGLDVKDLRLVINYDTPNHLEDYVHRVGRTGRAGQKGTAVTFISEDEEKFAPDLVKALKDSKQTVPRDVQRLADEFTRKRKEGLVGAAGSGFGGSGFKFDQGEHDALKKQKRDAARAAGLEIDDSESDSEEEPVFGGDAGEDEGPIYASVGPSGQAAAQAQAAAAQATATVQAAGAVPANGAPQQQQPSNALATAGAHAGMTPAQIAQAAAQSVFAKMKAPKTGGIRQTNPGGAQSQAVAGSRGGVDKAIALAQSYALAHGVSEGTARAAALAAALNAQHAKPTASSAATGSHFETELEINDFPQFARYKVTQKETIAQIMEMTGAAVTAKGQYAQPGRPLAPGDRKLYLLIEGPSERVVKEGKNYVKQIIEQAIAKQALPGGGQPQGRYRV</sequence>
<keyword evidence="5" id="KW-0067">ATP-binding</keyword>
<organism evidence="12 13">
    <name type="scientific">Ostreococcus tauri</name>
    <name type="common">Marine green alga</name>
    <dbReference type="NCBI Taxonomy" id="70448"/>
    <lineage>
        <taxon>Eukaryota</taxon>
        <taxon>Viridiplantae</taxon>
        <taxon>Chlorophyta</taxon>
        <taxon>Mamiellophyceae</taxon>
        <taxon>Mamiellales</taxon>
        <taxon>Bathycoccaceae</taxon>
        <taxon>Ostreococcus</taxon>
    </lineage>
</organism>
<feature type="region of interest" description="Disordered" evidence="8">
    <location>
        <begin position="114"/>
        <end position="187"/>
    </location>
</feature>
<dbReference type="PROSITE" id="PS51194">
    <property type="entry name" value="HELICASE_CTER"/>
    <property type="match status" value="1"/>
</dbReference>
<feature type="short sequence motif" description="Q motif" evidence="7">
    <location>
        <begin position="246"/>
        <end position="274"/>
    </location>
</feature>
<feature type="compositionally biased region" description="Basic and acidic residues" evidence="8">
    <location>
        <begin position="15"/>
        <end position="45"/>
    </location>
</feature>
<dbReference type="CDD" id="cd22475">
    <property type="entry name" value="KH-I_AtRH42_like"/>
    <property type="match status" value="1"/>
</dbReference>
<dbReference type="Pfam" id="PF00270">
    <property type="entry name" value="DEAD"/>
    <property type="match status" value="1"/>
</dbReference>
<evidence type="ECO:0000313" key="12">
    <source>
        <dbReference type="EMBL" id="CEF98952.1"/>
    </source>
</evidence>
<feature type="domain" description="Helicase C-terminal" evidence="10">
    <location>
        <begin position="466"/>
        <end position="627"/>
    </location>
</feature>
<dbReference type="EMBL" id="CAID01000009">
    <property type="protein sequence ID" value="CEF98952.1"/>
    <property type="molecule type" value="Genomic_DNA"/>
</dbReference>
<dbReference type="InterPro" id="IPR014001">
    <property type="entry name" value="Helicase_ATP-bd"/>
</dbReference>
<dbReference type="AlphaFoldDB" id="A0A090M8C4"/>
<dbReference type="PROSITE" id="PS51195">
    <property type="entry name" value="Q_MOTIF"/>
    <property type="match status" value="1"/>
</dbReference>
<evidence type="ECO:0000313" key="13">
    <source>
        <dbReference type="Proteomes" id="UP000009170"/>
    </source>
</evidence>
<dbReference type="PROSITE" id="PS00039">
    <property type="entry name" value="DEAD_ATP_HELICASE"/>
    <property type="match status" value="1"/>
</dbReference>
<dbReference type="SMART" id="SM00487">
    <property type="entry name" value="DEXDc"/>
    <property type="match status" value="1"/>
</dbReference>
<name>A0A090M8C4_OSTTA</name>
<evidence type="ECO:0000256" key="3">
    <source>
        <dbReference type="ARBA" id="ARBA00022801"/>
    </source>
</evidence>
<feature type="region of interest" description="Disordered" evidence="8">
    <location>
        <begin position="1"/>
        <end position="48"/>
    </location>
</feature>
<evidence type="ECO:0000256" key="1">
    <source>
        <dbReference type="ARBA" id="ARBA00012552"/>
    </source>
</evidence>
<dbReference type="InterPro" id="IPR011545">
    <property type="entry name" value="DEAD/DEAH_box_helicase_dom"/>
</dbReference>
<dbReference type="GO" id="GO:0003676">
    <property type="term" value="F:nucleic acid binding"/>
    <property type="evidence" value="ECO:0007669"/>
    <property type="project" value="InterPro"/>
</dbReference>
<feature type="compositionally biased region" description="Basic and acidic residues" evidence="8">
    <location>
        <begin position="658"/>
        <end position="669"/>
    </location>
</feature>
<feature type="compositionally biased region" description="Basic and acidic residues" evidence="8">
    <location>
        <begin position="143"/>
        <end position="156"/>
    </location>
</feature>
<feature type="region of interest" description="Disordered" evidence="8">
    <location>
        <begin position="775"/>
        <end position="794"/>
    </location>
</feature>
<feature type="compositionally biased region" description="Acidic residues" evidence="8">
    <location>
        <begin position="1"/>
        <end position="14"/>
    </location>
</feature>
<feature type="compositionally biased region" description="Acidic residues" evidence="8">
    <location>
        <begin position="675"/>
        <end position="698"/>
    </location>
</feature>
<dbReference type="Gene3D" id="3.40.50.300">
    <property type="entry name" value="P-loop containing nucleotide triphosphate hydrolases"/>
    <property type="match status" value="2"/>
</dbReference>
<evidence type="ECO:0000256" key="5">
    <source>
        <dbReference type="ARBA" id="ARBA00022840"/>
    </source>
</evidence>
<dbReference type="Pfam" id="PF00271">
    <property type="entry name" value="Helicase_C"/>
    <property type="match status" value="1"/>
</dbReference>
<feature type="compositionally biased region" description="Acidic residues" evidence="8">
    <location>
        <begin position="130"/>
        <end position="141"/>
    </location>
</feature>
<dbReference type="PANTHER" id="PTHR47958">
    <property type="entry name" value="ATP-DEPENDENT RNA HELICASE DBP3"/>
    <property type="match status" value="1"/>
</dbReference>
<feature type="compositionally biased region" description="Polar residues" evidence="8">
    <location>
        <begin position="780"/>
        <end position="793"/>
    </location>
</feature>
<dbReference type="GO" id="GO:0003724">
    <property type="term" value="F:RNA helicase activity"/>
    <property type="evidence" value="ECO:0007669"/>
    <property type="project" value="UniProtKB-EC"/>
</dbReference>
<dbReference type="RefSeq" id="XP_022839562.1">
    <property type="nucleotide sequence ID" value="XM_022983283.1"/>
</dbReference>
<dbReference type="InterPro" id="IPR027417">
    <property type="entry name" value="P-loop_NTPase"/>
</dbReference>
<reference evidence="13" key="1">
    <citation type="journal article" date="2006" name="Proc. Natl. Acad. Sci. U.S.A.">
        <title>Genome analysis of the smallest free-living eukaryote Ostreococcus tauri unveils many unique features.</title>
        <authorList>
            <person name="Derelle E."/>
            <person name="Ferraz C."/>
            <person name="Rombauts S."/>
            <person name="Rouze P."/>
            <person name="Worden A.Z."/>
            <person name="Robbens S."/>
            <person name="Partensky F."/>
            <person name="Degroeve S."/>
            <person name="Echeynie S."/>
            <person name="Cooke R."/>
            <person name="Saeys Y."/>
            <person name="Wuyts J."/>
            <person name="Jabbari K."/>
            <person name="Bowler C."/>
            <person name="Panaud O."/>
            <person name="Piegu B."/>
            <person name="Ball S.G."/>
            <person name="Ral J.-P."/>
            <person name="Bouget F.-Y."/>
            <person name="Piganeau G."/>
            <person name="De Baets B."/>
            <person name="Picard A."/>
            <person name="Delseny M."/>
            <person name="Demaille J."/>
            <person name="Van de Peer Y."/>
            <person name="Moreau H."/>
        </authorList>
    </citation>
    <scope>NUCLEOTIDE SEQUENCE [LARGE SCALE GENOMIC DNA]</scope>
    <source>
        <strain evidence="13">OTTH 0595 / CCAP 157/2 / RCC745</strain>
    </source>
</reference>
<keyword evidence="2" id="KW-0547">Nucleotide-binding</keyword>
<proteinExistence type="inferred from homology"/>
<dbReference type="CDD" id="cd17953">
    <property type="entry name" value="DEADc_DDX46"/>
    <property type="match status" value="1"/>
</dbReference>
<dbReference type="PROSITE" id="PS51192">
    <property type="entry name" value="HELICASE_ATP_BIND_1"/>
    <property type="match status" value="1"/>
</dbReference>
<accession>A0A090M8C4</accession>
<feature type="domain" description="Helicase ATP-binding" evidence="9">
    <location>
        <begin position="277"/>
        <end position="455"/>
    </location>
</feature>
<dbReference type="InterPro" id="IPR056149">
    <property type="entry name" value="PRP5/DDX46/KHDC4_KH"/>
</dbReference>
<dbReference type="FunFam" id="3.40.50.300:FF:000079">
    <property type="entry name" value="probable ATP-dependent RNA helicase DDX17"/>
    <property type="match status" value="1"/>
</dbReference>
<evidence type="ECO:0000256" key="7">
    <source>
        <dbReference type="PROSITE-ProRule" id="PRU00552"/>
    </source>
</evidence>
<dbReference type="SUPFAM" id="SSF52540">
    <property type="entry name" value="P-loop containing nucleoside triphosphate hydrolases"/>
    <property type="match status" value="1"/>
</dbReference>
<dbReference type="KEGG" id="ota:OT_ostta09g00740"/>
<dbReference type="Proteomes" id="UP000009170">
    <property type="component" value="Unassembled WGS sequence"/>
</dbReference>
<feature type="compositionally biased region" description="Acidic residues" evidence="8">
    <location>
        <begin position="160"/>
        <end position="177"/>
    </location>
</feature>
<protein>
    <recommendedName>
        <fullName evidence="1">RNA helicase</fullName>
        <ecNumber evidence="1">3.6.4.13</ecNumber>
    </recommendedName>
</protein>
<dbReference type="STRING" id="70448.A0A090M8C4"/>
<comment type="caution">
    <text evidence="12">The sequence shown here is derived from an EMBL/GenBank/DDBJ whole genome shotgun (WGS) entry which is preliminary data.</text>
</comment>
<dbReference type="InParanoid" id="A0A090M8C4"/>
<feature type="domain" description="DEAD-box RNA helicase Q" evidence="11">
    <location>
        <begin position="246"/>
        <end position="274"/>
    </location>
</feature>
<evidence type="ECO:0000256" key="4">
    <source>
        <dbReference type="ARBA" id="ARBA00022806"/>
    </source>
</evidence>
<dbReference type="InterPro" id="IPR000629">
    <property type="entry name" value="RNA-helicase_DEAD-box_CS"/>
</dbReference>
<dbReference type="OrthoDB" id="196131at2759"/>
<dbReference type="InterPro" id="IPR001650">
    <property type="entry name" value="Helicase_C-like"/>
</dbReference>
<feature type="region of interest" description="Disordered" evidence="8">
    <location>
        <begin position="658"/>
        <end position="707"/>
    </location>
</feature>
<dbReference type="CDD" id="cd18787">
    <property type="entry name" value="SF2_C_DEAD"/>
    <property type="match status" value="1"/>
</dbReference>
<dbReference type="SMART" id="SM00490">
    <property type="entry name" value="HELICc"/>
    <property type="match status" value="1"/>
</dbReference>
<comment type="similarity">
    <text evidence="6">Belongs to the DEAD box helicase family. DDX46/PRP5 subfamily.</text>
</comment>
<keyword evidence="13" id="KW-1185">Reference proteome</keyword>
<dbReference type="GO" id="GO:0016787">
    <property type="term" value="F:hydrolase activity"/>
    <property type="evidence" value="ECO:0007669"/>
    <property type="project" value="UniProtKB-KW"/>
</dbReference>
<feature type="compositionally biased region" description="Basic residues" evidence="8">
    <location>
        <begin position="116"/>
        <end position="125"/>
    </location>
</feature>